<dbReference type="AlphaFoldDB" id="A0A0G3XCE4"/>
<gene>
    <name evidence="3" type="ORF">AM2010_1961</name>
</gene>
<keyword evidence="1" id="KW-0238">DNA-binding</keyword>
<dbReference type="PANTHER" id="PTHR46797">
    <property type="entry name" value="HTH-TYPE TRANSCRIPTIONAL REGULATOR"/>
    <property type="match status" value="1"/>
</dbReference>
<dbReference type="RefSeq" id="WP_047806917.1">
    <property type="nucleotide sequence ID" value="NZ_CP011805.1"/>
</dbReference>
<sequence length="221" mass="23485">MAISAHLEDEGAPGGKPRALRRTLRFETIGSDQSGGGRPVRVHNASATGLLLESETELAVGDPIDIDFPEAGMVAARVVWASDNLFGCRFDEPLSAAALSAAQLKSESGLDLGEPSQRPQALGESFGGRLQRLRKARGLTLAELGDRLGVSKPTVWAWEKGKARPLDSRIAAIAEALSVPPDDLGDAHESADVRETLGRSRDAIARSYGVEPGKVRIMIEL</sequence>
<evidence type="ECO:0000313" key="3">
    <source>
        <dbReference type="EMBL" id="AKM08023.1"/>
    </source>
</evidence>
<dbReference type="GO" id="GO:0003700">
    <property type="term" value="F:DNA-binding transcription factor activity"/>
    <property type="evidence" value="ECO:0007669"/>
    <property type="project" value="TreeGrafter"/>
</dbReference>
<dbReference type="SUPFAM" id="SSF47413">
    <property type="entry name" value="lambda repressor-like DNA-binding domains"/>
    <property type="match status" value="1"/>
</dbReference>
<feature type="domain" description="HTH cro/C1-type" evidence="2">
    <location>
        <begin position="130"/>
        <end position="184"/>
    </location>
</feature>
<dbReference type="PROSITE" id="PS50943">
    <property type="entry name" value="HTH_CROC1"/>
    <property type="match status" value="1"/>
</dbReference>
<dbReference type="Gene3D" id="1.10.260.40">
    <property type="entry name" value="lambda repressor-like DNA-binding domains"/>
    <property type="match status" value="1"/>
</dbReference>
<dbReference type="InterPro" id="IPR050807">
    <property type="entry name" value="TransReg_Diox_bact_type"/>
</dbReference>
<dbReference type="GO" id="GO:0003677">
    <property type="term" value="F:DNA binding"/>
    <property type="evidence" value="ECO:0007669"/>
    <property type="project" value="UniProtKB-KW"/>
</dbReference>
<dbReference type="CDD" id="cd00093">
    <property type="entry name" value="HTH_XRE"/>
    <property type="match status" value="1"/>
</dbReference>
<proteinExistence type="predicted"/>
<keyword evidence="4" id="KW-1185">Reference proteome</keyword>
<reference evidence="3 4" key="1">
    <citation type="submission" date="2015-06" db="EMBL/GenBank/DDBJ databases">
        <authorList>
            <person name="Kim K.M."/>
        </authorList>
    </citation>
    <scope>NUCLEOTIDE SEQUENCE [LARGE SCALE GENOMIC DNA]</scope>
    <source>
        <strain evidence="3 4">KCTC 22370</strain>
    </source>
</reference>
<dbReference type="InterPro" id="IPR010982">
    <property type="entry name" value="Lambda_DNA-bd_dom_sf"/>
</dbReference>
<dbReference type="PATRIC" id="fig|543877.4.peg.1990"/>
<evidence type="ECO:0000313" key="4">
    <source>
        <dbReference type="Proteomes" id="UP000037643"/>
    </source>
</evidence>
<name>A0A0G3XCE4_9SPHN</name>
<dbReference type="InterPro" id="IPR001387">
    <property type="entry name" value="Cro/C1-type_HTH"/>
</dbReference>
<dbReference type="GO" id="GO:0035438">
    <property type="term" value="F:cyclic-di-GMP binding"/>
    <property type="evidence" value="ECO:0007669"/>
    <property type="project" value="InterPro"/>
</dbReference>
<evidence type="ECO:0000256" key="1">
    <source>
        <dbReference type="ARBA" id="ARBA00023125"/>
    </source>
</evidence>
<dbReference type="PANTHER" id="PTHR46797:SF1">
    <property type="entry name" value="METHYLPHOSPHONATE SYNTHASE"/>
    <property type="match status" value="1"/>
</dbReference>
<organism evidence="3 4">
    <name type="scientific">Pelagerythrobacter marensis</name>
    <dbReference type="NCBI Taxonomy" id="543877"/>
    <lineage>
        <taxon>Bacteria</taxon>
        <taxon>Pseudomonadati</taxon>
        <taxon>Pseudomonadota</taxon>
        <taxon>Alphaproteobacteria</taxon>
        <taxon>Sphingomonadales</taxon>
        <taxon>Erythrobacteraceae</taxon>
        <taxon>Pelagerythrobacter</taxon>
    </lineage>
</organism>
<dbReference type="Proteomes" id="UP000037643">
    <property type="component" value="Chromosome"/>
</dbReference>
<dbReference type="GO" id="GO:0005829">
    <property type="term" value="C:cytosol"/>
    <property type="evidence" value="ECO:0007669"/>
    <property type="project" value="TreeGrafter"/>
</dbReference>
<dbReference type="SMART" id="SM00530">
    <property type="entry name" value="HTH_XRE"/>
    <property type="match status" value="1"/>
</dbReference>
<dbReference type="SUPFAM" id="SSF141371">
    <property type="entry name" value="PilZ domain-like"/>
    <property type="match status" value="1"/>
</dbReference>
<dbReference type="InterPro" id="IPR009875">
    <property type="entry name" value="PilZ_domain"/>
</dbReference>
<dbReference type="OrthoDB" id="9795572at2"/>
<dbReference type="KEGG" id="amx:AM2010_1961"/>
<protein>
    <submittedName>
        <fullName evidence="3">XRE family transcriptional regulator</fullName>
    </submittedName>
</protein>
<accession>A0A0G3XCE4</accession>
<evidence type="ECO:0000259" key="2">
    <source>
        <dbReference type="PROSITE" id="PS50943"/>
    </source>
</evidence>
<dbReference type="STRING" id="543877.AM2010_1961"/>
<dbReference type="EMBL" id="CP011805">
    <property type="protein sequence ID" value="AKM08023.1"/>
    <property type="molecule type" value="Genomic_DNA"/>
</dbReference>
<dbReference type="Pfam" id="PF07238">
    <property type="entry name" value="PilZ"/>
    <property type="match status" value="1"/>
</dbReference>
<dbReference type="Pfam" id="PF13560">
    <property type="entry name" value="HTH_31"/>
    <property type="match status" value="1"/>
</dbReference>